<dbReference type="AlphaFoldDB" id="A0A3N4IE20"/>
<dbReference type="EMBL" id="ML119672">
    <property type="protein sequence ID" value="RPA82390.1"/>
    <property type="molecule type" value="Genomic_DNA"/>
</dbReference>
<evidence type="ECO:0000313" key="2">
    <source>
        <dbReference type="EMBL" id="RPA82390.1"/>
    </source>
</evidence>
<feature type="region of interest" description="Disordered" evidence="1">
    <location>
        <begin position="285"/>
        <end position="304"/>
    </location>
</feature>
<proteinExistence type="predicted"/>
<feature type="compositionally biased region" description="Acidic residues" evidence="1">
    <location>
        <begin position="1"/>
        <end position="19"/>
    </location>
</feature>
<reference evidence="2 3" key="1">
    <citation type="journal article" date="2018" name="Nat. Ecol. Evol.">
        <title>Pezizomycetes genomes reveal the molecular basis of ectomycorrhizal truffle lifestyle.</title>
        <authorList>
            <person name="Murat C."/>
            <person name="Payen T."/>
            <person name="Noel B."/>
            <person name="Kuo A."/>
            <person name="Morin E."/>
            <person name="Chen J."/>
            <person name="Kohler A."/>
            <person name="Krizsan K."/>
            <person name="Balestrini R."/>
            <person name="Da Silva C."/>
            <person name="Montanini B."/>
            <person name="Hainaut M."/>
            <person name="Levati E."/>
            <person name="Barry K.W."/>
            <person name="Belfiori B."/>
            <person name="Cichocki N."/>
            <person name="Clum A."/>
            <person name="Dockter R.B."/>
            <person name="Fauchery L."/>
            <person name="Guy J."/>
            <person name="Iotti M."/>
            <person name="Le Tacon F."/>
            <person name="Lindquist E.A."/>
            <person name="Lipzen A."/>
            <person name="Malagnac F."/>
            <person name="Mello A."/>
            <person name="Molinier V."/>
            <person name="Miyauchi S."/>
            <person name="Poulain J."/>
            <person name="Riccioni C."/>
            <person name="Rubini A."/>
            <person name="Sitrit Y."/>
            <person name="Splivallo R."/>
            <person name="Traeger S."/>
            <person name="Wang M."/>
            <person name="Zifcakova L."/>
            <person name="Wipf D."/>
            <person name="Zambonelli A."/>
            <person name="Paolocci F."/>
            <person name="Nowrousian M."/>
            <person name="Ottonello S."/>
            <person name="Baldrian P."/>
            <person name="Spatafora J.W."/>
            <person name="Henrissat B."/>
            <person name="Nagy L.G."/>
            <person name="Aury J.M."/>
            <person name="Wincker P."/>
            <person name="Grigoriev I.V."/>
            <person name="Bonfante P."/>
            <person name="Martin F.M."/>
        </authorList>
    </citation>
    <scope>NUCLEOTIDE SEQUENCE [LARGE SCALE GENOMIC DNA]</scope>
    <source>
        <strain evidence="2 3">RN42</strain>
    </source>
</reference>
<organism evidence="2 3">
    <name type="scientific">Ascobolus immersus RN42</name>
    <dbReference type="NCBI Taxonomy" id="1160509"/>
    <lineage>
        <taxon>Eukaryota</taxon>
        <taxon>Fungi</taxon>
        <taxon>Dikarya</taxon>
        <taxon>Ascomycota</taxon>
        <taxon>Pezizomycotina</taxon>
        <taxon>Pezizomycetes</taxon>
        <taxon>Pezizales</taxon>
        <taxon>Ascobolaceae</taxon>
        <taxon>Ascobolus</taxon>
    </lineage>
</organism>
<gene>
    <name evidence="2" type="ORF">BJ508DRAFT_375847</name>
</gene>
<evidence type="ECO:0000313" key="3">
    <source>
        <dbReference type="Proteomes" id="UP000275078"/>
    </source>
</evidence>
<keyword evidence="3" id="KW-1185">Reference proteome</keyword>
<feature type="compositionally biased region" description="Basic and acidic residues" evidence="1">
    <location>
        <begin position="31"/>
        <end position="40"/>
    </location>
</feature>
<protein>
    <submittedName>
        <fullName evidence="2">Uncharacterized protein</fullName>
    </submittedName>
</protein>
<accession>A0A3N4IE20</accession>
<feature type="compositionally biased region" description="Low complexity" evidence="1">
    <location>
        <begin position="123"/>
        <end position="138"/>
    </location>
</feature>
<feature type="compositionally biased region" description="Polar residues" evidence="1">
    <location>
        <begin position="45"/>
        <end position="59"/>
    </location>
</feature>
<evidence type="ECO:0000256" key="1">
    <source>
        <dbReference type="SAM" id="MobiDB-lite"/>
    </source>
</evidence>
<dbReference type="Proteomes" id="UP000275078">
    <property type="component" value="Unassembled WGS sequence"/>
</dbReference>
<feature type="compositionally biased region" description="Polar residues" evidence="1">
    <location>
        <begin position="295"/>
        <end position="304"/>
    </location>
</feature>
<sequence length="304" mass="33917">MDPDMMDDDLFADLYGDDDATSKPSESTSTKPKEEEKPKAAESTVKPTQPSESEQTSSAPAGGASEVKAEAKEDEYDPNAPQDGQHQQQHDQNDQQDGNQQYDGQHQEWNQEDSYQPQGGNDGNQYQHQQQSSHHQQQGGQGYHQGGGSGSAILKEDGCVFSSIPSLFVFSSFASLHTSCLVKREDTGHSDLEHLSYPSSQEVHRGSLMGLVQWQERLRSIRMRYGKGTSRRLLAHCRMNGCITEGEGTLPWVFNILRTLRYNYLLLLLYLSCLHSYDSYSNPRIPHKEDLTAPSGKSEQSSKS</sequence>
<name>A0A3N4IE20_ASCIM</name>
<feature type="compositionally biased region" description="Gly residues" evidence="1">
    <location>
        <begin position="139"/>
        <end position="149"/>
    </location>
</feature>
<feature type="region of interest" description="Disordered" evidence="1">
    <location>
        <begin position="1"/>
        <end position="149"/>
    </location>
</feature>
<feature type="compositionally biased region" description="Low complexity" evidence="1">
    <location>
        <begin position="95"/>
        <end position="104"/>
    </location>
</feature>